<reference evidence="12" key="1">
    <citation type="submission" date="2020-01" db="EMBL/GenBank/DDBJ databases">
        <title>Insect and environment-associated Actinomycetes.</title>
        <authorList>
            <person name="Currrie C."/>
            <person name="Chevrette M."/>
            <person name="Carlson C."/>
            <person name="Stubbendieck R."/>
            <person name="Wendt-Pienkowski E."/>
        </authorList>
    </citation>
    <scope>NUCLEOTIDE SEQUENCE</scope>
    <source>
        <strain evidence="12">SID14436</strain>
    </source>
</reference>
<feature type="region of interest" description="Disordered" evidence="9">
    <location>
        <begin position="385"/>
        <end position="418"/>
    </location>
</feature>
<evidence type="ECO:0000256" key="6">
    <source>
        <dbReference type="ARBA" id="ARBA00022777"/>
    </source>
</evidence>
<keyword evidence="3" id="KW-0597">Phosphoprotein</keyword>
<dbReference type="GO" id="GO:0016020">
    <property type="term" value="C:membrane"/>
    <property type="evidence" value="ECO:0007669"/>
    <property type="project" value="InterPro"/>
</dbReference>
<comment type="catalytic activity">
    <reaction evidence="1">
        <text>ATP + protein L-histidine = ADP + protein N-phospho-L-histidine.</text>
        <dbReference type="EC" id="2.7.13.3"/>
    </reaction>
</comment>
<feature type="domain" description="Signal transduction histidine kinase subgroup 3 dimerisation and phosphoacceptor" evidence="11">
    <location>
        <begin position="170"/>
        <end position="234"/>
    </location>
</feature>
<feature type="region of interest" description="Disordered" evidence="9">
    <location>
        <begin position="235"/>
        <end position="256"/>
    </location>
</feature>
<feature type="transmembrane region" description="Helical" evidence="10">
    <location>
        <begin position="54"/>
        <end position="78"/>
    </location>
</feature>
<dbReference type="SUPFAM" id="SSF55874">
    <property type="entry name" value="ATPase domain of HSP90 chaperone/DNA topoisomerase II/histidine kinase"/>
    <property type="match status" value="1"/>
</dbReference>
<dbReference type="InterPro" id="IPR050482">
    <property type="entry name" value="Sensor_HK_TwoCompSys"/>
</dbReference>
<dbReference type="AlphaFoldDB" id="A0A6G3QMK9"/>
<evidence type="ECO:0000313" key="12">
    <source>
        <dbReference type="EMBL" id="NEA84743.1"/>
    </source>
</evidence>
<gene>
    <name evidence="12" type="ORF">G3I53_01340</name>
</gene>
<comment type="caution">
    <text evidence="12">The sequence shown here is derived from an EMBL/GenBank/DDBJ whole genome shotgun (WGS) entry which is preliminary data.</text>
</comment>
<name>A0A6G3QMK9_9ACTN</name>
<dbReference type="GO" id="GO:0005524">
    <property type="term" value="F:ATP binding"/>
    <property type="evidence" value="ECO:0007669"/>
    <property type="project" value="UniProtKB-KW"/>
</dbReference>
<keyword evidence="6 12" id="KW-0418">Kinase</keyword>
<dbReference type="Gene3D" id="1.20.5.1930">
    <property type="match status" value="1"/>
</dbReference>
<dbReference type="InterPro" id="IPR036890">
    <property type="entry name" value="HATPase_C_sf"/>
</dbReference>
<dbReference type="Pfam" id="PF07730">
    <property type="entry name" value="HisKA_3"/>
    <property type="match status" value="1"/>
</dbReference>
<dbReference type="GO" id="GO:0000155">
    <property type="term" value="F:phosphorelay sensor kinase activity"/>
    <property type="evidence" value="ECO:0007669"/>
    <property type="project" value="InterPro"/>
</dbReference>
<dbReference type="EMBL" id="JAAGMD010000031">
    <property type="protein sequence ID" value="NEA84743.1"/>
    <property type="molecule type" value="Genomic_DNA"/>
</dbReference>
<feature type="transmembrane region" description="Helical" evidence="10">
    <location>
        <begin position="444"/>
        <end position="471"/>
    </location>
</feature>
<dbReference type="GO" id="GO:0046983">
    <property type="term" value="F:protein dimerization activity"/>
    <property type="evidence" value="ECO:0007669"/>
    <property type="project" value="InterPro"/>
</dbReference>
<dbReference type="CDD" id="cd16917">
    <property type="entry name" value="HATPase_UhpB-NarQ-NarX-like"/>
    <property type="match status" value="1"/>
</dbReference>
<evidence type="ECO:0000256" key="9">
    <source>
        <dbReference type="SAM" id="MobiDB-lite"/>
    </source>
</evidence>
<evidence type="ECO:0000256" key="4">
    <source>
        <dbReference type="ARBA" id="ARBA00022679"/>
    </source>
</evidence>
<evidence type="ECO:0000256" key="2">
    <source>
        <dbReference type="ARBA" id="ARBA00012438"/>
    </source>
</evidence>
<feature type="transmembrane region" description="Helical" evidence="10">
    <location>
        <begin position="90"/>
        <end position="107"/>
    </location>
</feature>
<keyword evidence="7" id="KW-0067">ATP-binding</keyword>
<keyword evidence="10" id="KW-1133">Transmembrane helix</keyword>
<keyword evidence="10" id="KW-0472">Membrane</keyword>
<keyword evidence="4" id="KW-0808">Transferase</keyword>
<dbReference type="Gene3D" id="3.30.565.10">
    <property type="entry name" value="Histidine kinase-like ATPase, C-terminal domain"/>
    <property type="match status" value="1"/>
</dbReference>
<evidence type="ECO:0000256" key="3">
    <source>
        <dbReference type="ARBA" id="ARBA00022553"/>
    </source>
</evidence>
<evidence type="ECO:0000256" key="8">
    <source>
        <dbReference type="ARBA" id="ARBA00023012"/>
    </source>
</evidence>
<dbReference type="EC" id="2.7.13.3" evidence="2"/>
<proteinExistence type="predicted"/>
<accession>A0A6G3QMK9</accession>
<evidence type="ECO:0000259" key="11">
    <source>
        <dbReference type="Pfam" id="PF07730"/>
    </source>
</evidence>
<keyword evidence="10" id="KW-0812">Transmembrane</keyword>
<dbReference type="PANTHER" id="PTHR24421">
    <property type="entry name" value="NITRATE/NITRITE SENSOR PROTEIN NARX-RELATED"/>
    <property type="match status" value="1"/>
</dbReference>
<evidence type="ECO:0000256" key="5">
    <source>
        <dbReference type="ARBA" id="ARBA00022741"/>
    </source>
</evidence>
<feature type="transmembrane region" description="Helical" evidence="10">
    <location>
        <begin position="113"/>
        <end position="134"/>
    </location>
</feature>
<evidence type="ECO:0000256" key="7">
    <source>
        <dbReference type="ARBA" id="ARBA00022840"/>
    </source>
</evidence>
<evidence type="ECO:0000256" key="10">
    <source>
        <dbReference type="SAM" id="Phobius"/>
    </source>
</evidence>
<protein>
    <recommendedName>
        <fullName evidence="2">histidine kinase</fullName>
        <ecNumber evidence="2">2.7.13.3</ecNumber>
    </recommendedName>
</protein>
<dbReference type="InterPro" id="IPR011712">
    <property type="entry name" value="Sig_transdc_His_kin_sub3_dim/P"/>
</dbReference>
<organism evidence="12">
    <name type="scientific">Streptomyces sp. SID14436</name>
    <dbReference type="NCBI Taxonomy" id="2706070"/>
    <lineage>
        <taxon>Bacteria</taxon>
        <taxon>Bacillati</taxon>
        <taxon>Actinomycetota</taxon>
        <taxon>Actinomycetes</taxon>
        <taxon>Kitasatosporales</taxon>
        <taxon>Streptomycetaceae</taxon>
        <taxon>Streptomyces</taxon>
    </lineage>
</organism>
<keyword evidence="5" id="KW-0547">Nucleotide-binding</keyword>
<dbReference type="PANTHER" id="PTHR24421:SF10">
    <property type="entry name" value="NITRATE_NITRITE SENSOR PROTEIN NARQ"/>
    <property type="match status" value="1"/>
</dbReference>
<keyword evidence="8" id="KW-0902">Two-component regulatory system</keyword>
<evidence type="ECO:0000256" key="1">
    <source>
        <dbReference type="ARBA" id="ARBA00000085"/>
    </source>
</evidence>
<sequence>MWPARRIVGESLLVLVLAGQSLGMDLVSDAGALRTAGTALLVVLLTPLRRVLPATVLVVVAAASVLAPMAAVMFVAAWSAGRRIDGARRTFGIFALAYLLALLSGLWELPHLSLALMAFGALLQLFFIMVPGLAGRYLSQRRTLTDILGEYHAQLLREREIVAEHARIRERQRIAQDMHDSLGHQLALIAVHTGALEVDRELTDRQREAVGVLREASVAAMHELRDVVGVLRDGVEAPSGPAGGPGPDDAGAGQRSRGVAGIEGLVETCRKAGATVELRSTGEPRPLAPAAGHAAYRMVQEGLTNAHKHAPGASIGVGLRYEPDSLVVEVANGPGTGPAPHGVTSGGQGLTGLAERARLVGGMVHAGPTEDGGFRLAGVLPYTSPGDGPAQQPPGAPTTFVAPAGDLRGQSPAGALGQSDRVLERIALPKELARAMNRDKRRKGVAIGCGVAVLAGVLLLAGLVVGAVMLFREAEKSMIEPHEYRAVEVGRSEAHVRAQLPSGDSFLMDGLDKGAPPEPAGAECVTYRSTEVADDWDKEPVFRFCFKDGRLIEKKSFEVTV</sequence>